<comment type="caution">
    <text evidence="1">The sequence shown here is derived from an EMBL/GenBank/DDBJ whole genome shotgun (WGS) entry which is preliminary data.</text>
</comment>
<dbReference type="PANTHER" id="PTHR45913">
    <property type="entry name" value="EPM2A-INTERACTING PROTEIN 1"/>
    <property type="match status" value="1"/>
</dbReference>
<protein>
    <submittedName>
        <fullName evidence="1">Uncharacterized protein</fullName>
    </submittedName>
</protein>
<dbReference type="EMBL" id="JAJSOF020000023">
    <property type="protein sequence ID" value="KAJ4436056.1"/>
    <property type="molecule type" value="Genomic_DNA"/>
</dbReference>
<reference evidence="1 2" key="1">
    <citation type="journal article" date="2022" name="Allergy">
        <title>Genome assembly and annotation of Periplaneta americana reveal a comprehensive cockroach allergen profile.</title>
        <authorList>
            <person name="Wang L."/>
            <person name="Xiong Q."/>
            <person name="Saelim N."/>
            <person name="Wang L."/>
            <person name="Nong W."/>
            <person name="Wan A.T."/>
            <person name="Shi M."/>
            <person name="Liu X."/>
            <person name="Cao Q."/>
            <person name="Hui J.H.L."/>
            <person name="Sookrung N."/>
            <person name="Leung T.F."/>
            <person name="Tungtrongchitr A."/>
            <person name="Tsui S.K.W."/>
        </authorList>
    </citation>
    <scope>NUCLEOTIDE SEQUENCE [LARGE SCALE GENOMIC DNA]</scope>
    <source>
        <strain evidence="1">PWHHKU_190912</strain>
    </source>
</reference>
<accession>A0ABQ8SQN4</accession>
<dbReference type="Proteomes" id="UP001148838">
    <property type="component" value="Unassembled WGS sequence"/>
</dbReference>
<evidence type="ECO:0000313" key="2">
    <source>
        <dbReference type="Proteomes" id="UP001148838"/>
    </source>
</evidence>
<proteinExistence type="predicted"/>
<name>A0ABQ8SQN4_PERAM</name>
<dbReference type="PANTHER" id="PTHR45913:SF5">
    <property type="entry name" value="GENERAL TRANSCRIPTION FACTOR II-I REPEAT DOMAIN-CONTAINING PROTEIN 2A-LIKE PROTEIN"/>
    <property type="match status" value="1"/>
</dbReference>
<gene>
    <name evidence="1" type="ORF">ANN_18683</name>
</gene>
<organism evidence="1 2">
    <name type="scientific">Periplaneta americana</name>
    <name type="common">American cockroach</name>
    <name type="synonym">Blatta americana</name>
    <dbReference type="NCBI Taxonomy" id="6978"/>
    <lineage>
        <taxon>Eukaryota</taxon>
        <taxon>Metazoa</taxon>
        <taxon>Ecdysozoa</taxon>
        <taxon>Arthropoda</taxon>
        <taxon>Hexapoda</taxon>
        <taxon>Insecta</taxon>
        <taxon>Pterygota</taxon>
        <taxon>Neoptera</taxon>
        <taxon>Polyneoptera</taxon>
        <taxon>Dictyoptera</taxon>
        <taxon>Blattodea</taxon>
        <taxon>Blattoidea</taxon>
        <taxon>Blattidae</taxon>
        <taxon>Blattinae</taxon>
        <taxon>Periplaneta</taxon>
    </lineage>
</organism>
<keyword evidence="2" id="KW-1185">Reference proteome</keyword>
<sequence length="92" mass="10604">MKLETTIQELLDPDWISDLAFLTDPISHLNAMNTTLQRKDRLIVSMIDSINAFMCKLNLMKAQLDVQITSHFPSLDALENKRPHLYHTYSST</sequence>
<evidence type="ECO:0000313" key="1">
    <source>
        <dbReference type="EMBL" id="KAJ4436056.1"/>
    </source>
</evidence>